<sequence>MLAWRSCPRPPSRRRPTTATSSTPRRPGGAGAGRGGATARARGSLCWSGRAPPPLPRGGRRWCPRRRGAAGARTRWSR</sequence>
<evidence type="ECO:0000256" key="1">
    <source>
        <dbReference type="SAM" id="MobiDB-lite"/>
    </source>
</evidence>
<proteinExistence type="predicted"/>
<feature type="compositionally biased region" description="Low complexity" evidence="1">
    <location>
        <begin position="69"/>
        <end position="78"/>
    </location>
</feature>
<name>A0A0A9FCN4_ARUDO</name>
<dbReference type="AlphaFoldDB" id="A0A0A9FCN4"/>
<evidence type="ECO:0000313" key="2">
    <source>
        <dbReference type="EMBL" id="JAE06018.1"/>
    </source>
</evidence>
<reference evidence="2" key="1">
    <citation type="submission" date="2014-09" db="EMBL/GenBank/DDBJ databases">
        <authorList>
            <person name="Magalhaes I.L.F."/>
            <person name="Oliveira U."/>
            <person name="Santos F.R."/>
            <person name="Vidigal T.H.D.A."/>
            <person name="Brescovit A.D."/>
            <person name="Santos A.J."/>
        </authorList>
    </citation>
    <scope>NUCLEOTIDE SEQUENCE</scope>
    <source>
        <tissue evidence="2">Shoot tissue taken approximately 20 cm above the soil surface</tissue>
    </source>
</reference>
<organism evidence="2">
    <name type="scientific">Arundo donax</name>
    <name type="common">Giant reed</name>
    <name type="synonym">Donax arundinaceus</name>
    <dbReference type="NCBI Taxonomy" id="35708"/>
    <lineage>
        <taxon>Eukaryota</taxon>
        <taxon>Viridiplantae</taxon>
        <taxon>Streptophyta</taxon>
        <taxon>Embryophyta</taxon>
        <taxon>Tracheophyta</taxon>
        <taxon>Spermatophyta</taxon>
        <taxon>Magnoliopsida</taxon>
        <taxon>Liliopsida</taxon>
        <taxon>Poales</taxon>
        <taxon>Poaceae</taxon>
        <taxon>PACMAD clade</taxon>
        <taxon>Arundinoideae</taxon>
        <taxon>Arundineae</taxon>
        <taxon>Arundo</taxon>
    </lineage>
</organism>
<feature type="compositionally biased region" description="Low complexity" evidence="1">
    <location>
        <begin position="17"/>
        <end position="27"/>
    </location>
</feature>
<feature type="region of interest" description="Disordered" evidence="1">
    <location>
        <begin position="1"/>
        <end position="78"/>
    </location>
</feature>
<dbReference type="EMBL" id="GBRH01191878">
    <property type="protein sequence ID" value="JAE06018.1"/>
    <property type="molecule type" value="Transcribed_RNA"/>
</dbReference>
<protein>
    <submittedName>
        <fullName evidence="2">Uncharacterized protein</fullName>
    </submittedName>
</protein>
<accession>A0A0A9FCN4</accession>
<feature type="compositionally biased region" description="Basic residues" evidence="1">
    <location>
        <begin position="58"/>
        <end position="68"/>
    </location>
</feature>
<reference evidence="2" key="2">
    <citation type="journal article" date="2015" name="Data Brief">
        <title>Shoot transcriptome of the giant reed, Arundo donax.</title>
        <authorList>
            <person name="Barrero R.A."/>
            <person name="Guerrero F.D."/>
            <person name="Moolhuijzen P."/>
            <person name="Goolsby J.A."/>
            <person name="Tidwell J."/>
            <person name="Bellgard S.E."/>
            <person name="Bellgard M.I."/>
        </authorList>
    </citation>
    <scope>NUCLEOTIDE SEQUENCE</scope>
    <source>
        <tissue evidence="2">Shoot tissue taken approximately 20 cm above the soil surface</tissue>
    </source>
</reference>